<protein>
    <recommendedName>
        <fullName evidence="2">C2H2-type domain-containing protein</fullName>
    </recommendedName>
</protein>
<reference evidence="3" key="1">
    <citation type="submission" date="2020-11" db="EMBL/GenBank/DDBJ databases">
        <authorList>
            <consortium name="DOE Joint Genome Institute"/>
            <person name="Ahrendt S."/>
            <person name="Riley R."/>
            <person name="Andreopoulos W."/>
            <person name="Labutti K."/>
            <person name="Pangilinan J."/>
            <person name="Ruiz-Duenas F.J."/>
            <person name="Barrasa J.M."/>
            <person name="Sanchez-Garcia M."/>
            <person name="Camarero S."/>
            <person name="Miyauchi S."/>
            <person name="Serrano A."/>
            <person name="Linde D."/>
            <person name="Babiker R."/>
            <person name="Drula E."/>
            <person name="Ayuso-Fernandez I."/>
            <person name="Pacheco R."/>
            <person name="Padilla G."/>
            <person name="Ferreira P."/>
            <person name="Barriuso J."/>
            <person name="Kellner H."/>
            <person name="Castanera R."/>
            <person name="Alfaro M."/>
            <person name="Ramirez L."/>
            <person name="Pisabarro A.G."/>
            <person name="Kuo A."/>
            <person name="Tritt A."/>
            <person name="Lipzen A."/>
            <person name="He G."/>
            <person name="Yan M."/>
            <person name="Ng V."/>
            <person name="Cullen D."/>
            <person name="Martin F."/>
            <person name="Rosso M.-N."/>
            <person name="Henrissat B."/>
            <person name="Hibbett D."/>
            <person name="Martinez A.T."/>
            <person name="Grigoriev I.V."/>
        </authorList>
    </citation>
    <scope>NUCLEOTIDE SEQUENCE</scope>
    <source>
        <strain evidence="3">CIRM-BRFM 674</strain>
    </source>
</reference>
<feature type="region of interest" description="Disordered" evidence="1">
    <location>
        <begin position="382"/>
        <end position="405"/>
    </location>
</feature>
<sequence>MPASRAKKAQVQVPVNCPLCGRLISCQHDLGIHIERQHTKKYIPRVNGRINDYSVIANENVHVLDKRENHAEKIPSQVPQNPPTIQSVKEFKFVISTPPVAASKKRKRYTDQPIAQQSKPATTAPPIKKQRVVELVAERNDSSEGIPSQISSSSQGIYPVPSSIPALFASTQPEYKPAHPIPSVDGSSYCNCNYCRPNLAAYPPLASYPPSYPATSNVPTPSRDELASRSRQNPIIPASIRAQSMGNAHVEPMLPSQPQRRRGREFIPSAPPVPVRDEFGCHRHDGQNHNARFAPYVPSQRSLSHYAFAPPQGIHNTGANVQPYMSSYPPQSYSSYSNTPIHSSAPTSSSSGSYPSSNYPSSTHQPTAYDTSIQPTQALFPNYNLDHNTQSSSHAPHYPSTLASSGTNPYPSYQYPFSTHHRPLNNVSLPCQTSRYDYGLDYIDETPVNPIVQRASVYQGLAPRMVPSPVIPINNFLGYSNPQTQDTEVNAAITPVLSPVLPELLSSPQRVMEPLLPALDPLVPSTPKLESESGPNPALPAHDFLRYSSPATPNREVNDTIIPVLSPILPELSTYPQRTEEPLFPTLKPLVPSTSKLESESTPKLVSTPECGSTPASVSNPLSTTALDDCKGLFDNAPTEGDMFDIFYNVNAVGQWDWDTEFWNILNGGSLDFNLPL</sequence>
<feature type="region of interest" description="Disordered" evidence="1">
    <location>
        <begin position="254"/>
        <end position="273"/>
    </location>
</feature>
<feature type="region of interest" description="Disordered" evidence="1">
    <location>
        <begin position="330"/>
        <end position="369"/>
    </location>
</feature>
<keyword evidence="4" id="KW-1185">Reference proteome</keyword>
<evidence type="ECO:0000259" key="2">
    <source>
        <dbReference type="PROSITE" id="PS00028"/>
    </source>
</evidence>
<comment type="caution">
    <text evidence="3">The sequence shown here is derived from an EMBL/GenBank/DDBJ whole genome shotgun (WGS) entry which is preliminary data.</text>
</comment>
<accession>A0A9P5YU10</accession>
<dbReference type="Proteomes" id="UP000807469">
    <property type="component" value="Unassembled WGS sequence"/>
</dbReference>
<feature type="region of interest" description="Disordered" evidence="1">
    <location>
        <begin position="589"/>
        <end position="620"/>
    </location>
</feature>
<dbReference type="PROSITE" id="PS00028">
    <property type="entry name" value="ZINC_FINGER_C2H2_1"/>
    <property type="match status" value="1"/>
</dbReference>
<evidence type="ECO:0000313" key="3">
    <source>
        <dbReference type="EMBL" id="KAF9474720.1"/>
    </source>
</evidence>
<feature type="compositionally biased region" description="Polar residues" evidence="1">
    <location>
        <begin position="592"/>
        <end position="620"/>
    </location>
</feature>
<feature type="region of interest" description="Disordered" evidence="1">
    <location>
        <begin position="102"/>
        <end position="128"/>
    </location>
</feature>
<feature type="compositionally biased region" description="Low complexity" evidence="1">
    <location>
        <begin position="330"/>
        <end position="362"/>
    </location>
</feature>
<proteinExistence type="predicted"/>
<dbReference type="EMBL" id="MU155365">
    <property type="protein sequence ID" value="KAF9474720.1"/>
    <property type="molecule type" value="Genomic_DNA"/>
</dbReference>
<gene>
    <name evidence="3" type="ORF">BDN70DRAFT_898742</name>
</gene>
<evidence type="ECO:0000313" key="4">
    <source>
        <dbReference type="Proteomes" id="UP000807469"/>
    </source>
</evidence>
<dbReference type="InterPro" id="IPR013087">
    <property type="entry name" value="Znf_C2H2_type"/>
</dbReference>
<feature type="domain" description="C2H2-type" evidence="2">
    <location>
        <begin position="17"/>
        <end position="38"/>
    </location>
</feature>
<organism evidence="3 4">
    <name type="scientific">Pholiota conissans</name>
    <dbReference type="NCBI Taxonomy" id="109636"/>
    <lineage>
        <taxon>Eukaryota</taxon>
        <taxon>Fungi</taxon>
        <taxon>Dikarya</taxon>
        <taxon>Basidiomycota</taxon>
        <taxon>Agaricomycotina</taxon>
        <taxon>Agaricomycetes</taxon>
        <taxon>Agaricomycetidae</taxon>
        <taxon>Agaricales</taxon>
        <taxon>Agaricineae</taxon>
        <taxon>Strophariaceae</taxon>
        <taxon>Pholiota</taxon>
    </lineage>
</organism>
<evidence type="ECO:0000256" key="1">
    <source>
        <dbReference type="SAM" id="MobiDB-lite"/>
    </source>
</evidence>
<dbReference type="AlphaFoldDB" id="A0A9P5YU10"/>
<feature type="compositionally biased region" description="Polar residues" evidence="1">
    <location>
        <begin position="382"/>
        <end position="394"/>
    </location>
</feature>
<name>A0A9P5YU10_9AGAR</name>